<organism evidence="4 5">
    <name type="scientific">Heliocybe sulcata</name>
    <dbReference type="NCBI Taxonomy" id="5364"/>
    <lineage>
        <taxon>Eukaryota</taxon>
        <taxon>Fungi</taxon>
        <taxon>Dikarya</taxon>
        <taxon>Basidiomycota</taxon>
        <taxon>Agaricomycotina</taxon>
        <taxon>Agaricomycetes</taxon>
        <taxon>Gloeophyllales</taxon>
        <taxon>Gloeophyllaceae</taxon>
        <taxon>Heliocybe</taxon>
    </lineage>
</organism>
<feature type="region of interest" description="Disordered" evidence="2">
    <location>
        <begin position="600"/>
        <end position="628"/>
    </location>
</feature>
<dbReference type="Proteomes" id="UP000305948">
    <property type="component" value="Unassembled WGS sequence"/>
</dbReference>
<dbReference type="GO" id="GO:0003677">
    <property type="term" value="F:DNA binding"/>
    <property type="evidence" value="ECO:0007669"/>
    <property type="project" value="InterPro"/>
</dbReference>
<keyword evidence="5" id="KW-1185">Reference proteome</keyword>
<gene>
    <name evidence="4" type="ORF">OE88DRAFT_1770005</name>
</gene>
<reference evidence="4 5" key="1">
    <citation type="journal article" date="2019" name="Nat. Ecol. Evol.">
        <title>Megaphylogeny resolves global patterns of mushroom evolution.</title>
        <authorList>
            <person name="Varga T."/>
            <person name="Krizsan K."/>
            <person name="Foldi C."/>
            <person name="Dima B."/>
            <person name="Sanchez-Garcia M."/>
            <person name="Sanchez-Ramirez S."/>
            <person name="Szollosi G.J."/>
            <person name="Szarkandi J.G."/>
            <person name="Papp V."/>
            <person name="Albert L."/>
            <person name="Andreopoulos W."/>
            <person name="Angelini C."/>
            <person name="Antonin V."/>
            <person name="Barry K.W."/>
            <person name="Bougher N.L."/>
            <person name="Buchanan P."/>
            <person name="Buyck B."/>
            <person name="Bense V."/>
            <person name="Catcheside P."/>
            <person name="Chovatia M."/>
            <person name="Cooper J."/>
            <person name="Damon W."/>
            <person name="Desjardin D."/>
            <person name="Finy P."/>
            <person name="Geml J."/>
            <person name="Haridas S."/>
            <person name="Hughes K."/>
            <person name="Justo A."/>
            <person name="Karasinski D."/>
            <person name="Kautmanova I."/>
            <person name="Kiss B."/>
            <person name="Kocsube S."/>
            <person name="Kotiranta H."/>
            <person name="LaButti K.M."/>
            <person name="Lechner B.E."/>
            <person name="Liimatainen K."/>
            <person name="Lipzen A."/>
            <person name="Lukacs Z."/>
            <person name="Mihaltcheva S."/>
            <person name="Morgado L.N."/>
            <person name="Niskanen T."/>
            <person name="Noordeloos M.E."/>
            <person name="Ohm R.A."/>
            <person name="Ortiz-Santana B."/>
            <person name="Ovrebo C."/>
            <person name="Racz N."/>
            <person name="Riley R."/>
            <person name="Savchenko A."/>
            <person name="Shiryaev A."/>
            <person name="Soop K."/>
            <person name="Spirin V."/>
            <person name="Szebenyi C."/>
            <person name="Tomsovsky M."/>
            <person name="Tulloss R.E."/>
            <person name="Uehling J."/>
            <person name="Grigoriev I.V."/>
            <person name="Vagvolgyi C."/>
            <person name="Papp T."/>
            <person name="Martin F.M."/>
            <person name="Miettinen O."/>
            <person name="Hibbett D.S."/>
            <person name="Nagy L.G."/>
        </authorList>
    </citation>
    <scope>NUCLEOTIDE SEQUENCE [LARGE SCALE GENOMIC DNA]</scope>
    <source>
        <strain evidence="4 5">OMC1185</strain>
    </source>
</reference>
<dbReference type="SMART" id="SM00906">
    <property type="entry name" value="Fungal_trans"/>
    <property type="match status" value="1"/>
</dbReference>
<dbReference type="InterPro" id="IPR036864">
    <property type="entry name" value="Zn2-C6_fun-type_DNA-bd_sf"/>
</dbReference>
<evidence type="ECO:0000256" key="2">
    <source>
        <dbReference type="SAM" id="MobiDB-lite"/>
    </source>
</evidence>
<keyword evidence="1" id="KW-0539">Nucleus</keyword>
<dbReference type="Gene3D" id="4.10.240.10">
    <property type="entry name" value="Zn(2)-C6 fungal-type DNA-binding domain"/>
    <property type="match status" value="1"/>
</dbReference>
<name>A0A5C3MRZ4_9AGAM</name>
<accession>A0A5C3MRZ4</accession>
<dbReference type="STRING" id="5364.A0A5C3MRZ4"/>
<dbReference type="InterPro" id="IPR050987">
    <property type="entry name" value="AtrR-like"/>
</dbReference>
<dbReference type="CDD" id="cd12148">
    <property type="entry name" value="fungal_TF_MHR"/>
    <property type="match status" value="1"/>
</dbReference>
<evidence type="ECO:0000259" key="3">
    <source>
        <dbReference type="SMART" id="SM00906"/>
    </source>
</evidence>
<protein>
    <recommendedName>
        <fullName evidence="3">Xylanolytic transcriptional activator regulatory domain-containing protein</fullName>
    </recommendedName>
</protein>
<dbReference type="Pfam" id="PF04082">
    <property type="entry name" value="Fungal_trans"/>
    <property type="match status" value="1"/>
</dbReference>
<dbReference type="OrthoDB" id="4456959at2759"/>
<dbReference type="PANTHER" id="PTHR46910">
    <property type="entry name" value="TRANSCRIPTION FACTOR PDR1"/>
    <property type="match status" value="1"/>
</dbReference>
<proteinExistence type="predicted"/>
<dbReference type="GO" id="GO:0006351">
    <property type="term" value="P:DNA-templated transcription"/>
    <property type="evidence" value="ECO:0007669"/>
    <property type="project" value="InterPro"/>
</dbReference>
<evidence type="ECO:0000313" key="4">
    <source>
        <dbReference type="EMBL" id="TFK47812.1"/>
    </source>
</evidence>
<dbReference type="AlphaFoldDB" id="A0A5C3MRZ4"/>
<evidence type="ECO:0000256" key="1">
    <source>
        <dbReference type="ARBA" id="ARBA00023242"/>
    </source>
</evidence>
<feature type="region of interest" description="Disordered" evidence="2">
    <location>
        <begin position="45"/>
        <end position="102"/>
    </location>
</feature>
<sequence length="784" mass="87528">MQLSDQSCARCSASGVQCTYLEAVKKRGPAKSAANDVEMRLGRMEDMLDKLDSQADEGNYQETLDPNAASSNSPTDYSRRGSPCGSYIDPDEPDSPQDASPGLIGSLRLLAGRSYVGKSSGLTFVQNAMTLRNEYRNKVHGSDSNMNQYATIGPRIRPEFWITNPWEDAKMPAPHPLIFHFPPDDLLTSLTDLYFAHLNIFYPLFHQPSFRQDIARKRHEQDHMFGVVVLVMCACAARWSKDRRVLADWSDSWHSAGWKYLNECTQVSRPLVEQPHLLDLQASALAAIFLHGSSAPQSAWAMVGTGIRKAQDIGIHRRRNPGTHVPTESYETWKRTFWVLVALDRDFSSALGRAFAIQDEDFDLDMPVECDDEYWPSSHSGLGFVQPVHKPSGLTYFSRYIKLDQILSFAQRTVYSVNKSKIMLGLVGPDWEQRLVSQLDSSLNEWVDSLPHHLRWDPQREDRVFFFQSAYLYCNYYRVRILVHRPFIPTPQKPSRLPFPSLTICTNAARSMANVMDVARRRIEGPFPPFVYVTLLTAAVVLLFKIWGGKKSGMPSDPAQEMDDLRKCWVALKQGEERWYSTGRLVDIISDLASVGDIPLSTSHTAVPNKRQRETDDISPTDSPDSLAVPSITAESAVDRYRVQIPSELIDPSKTSSSRFSSIPATNMTNTSLRASFNESDPAFGNMNANTSQAYPSNLGAHSSMTDANSVHATRLPEIYPARSVQDPVVATSSTPDDWANFLGPDCSGAAAGESAFAEFTPEQQSMPLDYSFEAWAAALAEFG</sequence>
<feature type="domain" description="Xylanolytic transcriptional activator regulatory" evidence="3">
    <location>
        <begin position="299"/>
        <end position="373"/>
    </location>
</feature>
<dbReference type="PANTHER" id="PTHR46910:SF38">
    <property type="entry name" value="ZN(2)-C6 FUNGAL-TYPE DOMAIN-CONTAINING PROTEIN"/>
    <property type="match status" value="1"/>
</dbReference>
<dbReference type="EMBL" id="ML213522">
    <property type="protein sequence ID" value="TFK47812.1"/>
    <property type="molecule type" value="Genomic_DNA"/>
</dbReference>
<dbReference type="GO" id="GO:0008270">
    <property type="term" value="F:zinc ion binding"/>
    <property type="evidence" value="ECO:0007669"/>
    <property type="project" value="InterPro"/>
</dbReference>
<dbReference type="InterPro" id="IPR007219">
    <property type="entry name" value="XnlR_reg_dom"/>
</dbReference>
<evidence type="ECO:0000313" key="5">
    <source>
        <dbReference type="Proteomes" id="UP000305948"/>
    </source>
</evidence>
<feature type="compositionally biased region" description="Polar residues" evidence="2">
    <location>
        <begin position="60"/>
        <end position="76"/>
    </location>
</feature>
<dbReference type="GO" id="GO:0000981">
    <property type="term" value="F:DNA-binding transcription factor activity, RNA polymerase II-specific"/>
    <property type="evidence" value="ECO:0007669"/>
    <property type="project" value="InterPro"/>
</dbReference>